<sequence>MATHISRVALNSVTAFVERVAVPHFGSKTGGPAAGIVVRTSLRFDAGIVAVCAFESDVSSGGGLGSVPLKDWRSMMLSLQMTALMNMPKSPHEWENYGEASSRCLTSDGTLTGYIKGVHTCFFLLDKNSETTLYAGPLMFNRIDQLHQTSEREEYSGAEATAQLRPSMASTVLHASVEGEPDLLRAAAANTRFSDLRDFGAESTYTEQSNRLF</sequence>
<evidence type="ECO:0000313" key="2">
    <source>
        <dbReference type="Proteomes" id="UP000050794"/>
    </source>
</evidence>
<dbReference type="AlphaFoldDB" id="A0A183UVT7"/>
<name>A0A183UVT7_TOXCA</name>
<reference evidence="1 2" key="2">
    <citation type="submission" date="2018-11" db="EMBL/GenBank/DDBJ databases">
        <authorList>
            <consortium name="Pathogen Informatics"/>
        </authorList>
    </citation>
    <scope>NUCLEOTIDE SEQUENCE [LARGE SCALE GENOMIC DNA]</scope>
</reference>
<dbReference type="WBParaSite" id="TCNE_0001260701-mRNA-1">
    <property type="protein sequence ID" value="TCNE_0001260701-mRNA-1"/>
    <property type="gene ID" value="TCNE_0001260701"/>
</dbReference>
<proteinExistence type="predicted"/>
<accession>A0A183UVT7</accession>
<evidence type="ECO:0000313" key="1">
    <source>
        <dbReference type="EMBL" id="VDM43928.1"/>
    </source>
</evidence>
<organism evidence="2 3">
    <name type="scientific">Toxocara canis</name>
    <name type="common">Canine roundworm</name>
    <dbReference type="NCBI Taxonomy" id="6265"/>
    <lineage>
        <taxon>Eukaryota</taxon>
        <taxon>Metazoa</taxon>
        <taxon>Ecdysozoa</taxon>
        <taxon>Nematoda</taxon>
        <taxon>Chromadorea</taxon>
        <taxon>Rhabditida</taxon>
        <taxon>Spirurina</taxon>
        <taxon>Ascaridomorpha</taxon>
        <taxon>Ascaridoidea</taxon>
        <taxon>Toxocaridae</taxon>
        <taxon>Toxocara</taxon>
    </lineage>
</organism>
<reference evidence="3" key="1">
    <citation type="submission" date="2016-06" db="UniProtKB">
        <authorList>
            <consortium name="WormBaseParasite"/>
        </authorList>
    </citation>
    <scope>IDENTIFICATION</scope>
</reference>
<evidence type="ECO:0000313" key="3">
    <source>
        <dbReference type="WBParaSite" id="TCNE_0001260701-mRNA-1"/>
    </source>
</evidence>
<keyword evidence="2" id="KW-1185">Reference proteome</keyword>
<gene>
    <name evidence="1" type="ORF">TCNE_LOCUS12607</name>
</gene>
<protein>
    <submittedName>
        <fullName evidence="1 3">Uncharacterized protein</fullName>
    </submittedName>
</protein>
<dbReference type="Proteomes" id="UP000050794">
    <property type="component" value="Unassembled WGS sequence"/>
</dbReference>
<dbReference type="EMBL" id="UYWY01021344">
    <property type="protein sequence ID" value="VDM43928.1"/>
    <property type="molecule type" value="Genomic_DNA"/>
</dbReference>